<proteinExistence type="predicted"/>
<keyword evidence="2" id="KW-0812">Transmembrane</keyword>
<reference evidence="3" key="2">
    <citation type="submission" date="2022-10" db="EMBL/GenBank/DDBJ databases">
        <authorList>
            <consortium name="ENA_rothamsted_submissions"/>
            <consortium name="culmorum"/>
            <person name="King R."/>
        </authorList>
    </citation>
    <scope>NUCLEOTIDE SEQUENCE</scope>
</reference>
<feature type="transmembrane region" description="Helical" evidence="2">
    <location>
        <begin position="685"/>
        <end position="703"/>
    </location>
</feature>
<gene>
    <name evidence="3" type="ORF">CHIRRI_LOCUS5390</name>
</gene>
<feature type="coiled-coil region" evidence="1">
    <location>
        <begin position="375"/>
        <end position="645"/>
    </location>
</feature>
<keyword evidence="4" id="KW-1185">Reference proteome</keyword>
<reference evidence="3" key="1">
    <citation type="submission" date="2022-01" db="EMBL/GenBank/DDBJ databases">
        <authorList>
            <person name="King R."/>
        </authorList>
    </citation>
    <scope>NUCLEOTIDE SEQUENCE</scope>
</reference>
<name>A0A9P0IU52_9DIPT</name>
<feature type="coiled-coil region" evidence="1">
    <location>
        <begin position="173"/>
        <end position="231"/>
    </location>
</feature>
<organism evidence="3 4">
    <name type="scientific">Chironomus riparius</name>
    <dbReference type="NCBI Taxonomy" id="315576"/>
    <lineage>
        <taxon>Eukaryota</taxon>
        <taxon>Metazoa</taxon>
        <taxon>Ecdysozoa</taxon>
        <taxon>Arthropoda</taxon>
        <taxon>Hexapoda</taxon>
        <taxon>Insecta</taxon>
        <taxon>Pterygota</taxon>
        <taxon>Neoptera</taxon>
        <taxon>Endopterygota</taxon>
        <taxon>Diptera</taxon>
        <taxon>Nematocera</taxon>
        <taxon>Chironomoidea</taxon>
        <taxon>Chironomidae</taxon>
        <taxon>Chironominae</taxon>
        <taxon>Chironomus</taxon>
    </lineage>
</organism>
<keyword evidence="2" id="KW-0472">Membrane</keyword>
<protein>
    <submittedName>
        <fullName evidence="3">Uncharacterized protein</fullName>
    </submittedName>
</protein>
<evidence type="ECO:0000256" key="2">
    <source>
        <dbReference type="SAM" id="Phobius"/>
    </source>
</evidence>
<accession>A0A9P0IU52</accession>
<keyword evidence="1" id="KW-0175">Coiled coil</keyword>
<evidence type="ECO:0000256" key="1">
    <source>
        <dbReference type="SAM" id="Coils"/>
    </source>
</evidence>
<feature type="coiled-coil region" evidence="1">
    <location>
        <begin position="274"/>
        <end position="315"/>
    </location>
</feature>
<dbReference type="EMBL" id="OU895878">
    <property type="protein sequence ID" value="CAH1717942.1"/>
    <property type="molecule type" value="Genomic_DNA"/>
</dbReference>
<evidence type="ECO:0000313" key="4">
    <source>
        <dbReference type="Proteomes" id="UP001153620"/>
    </source>
</evidence>
<sequence length="724" mass="85392">MDMNQWKLVLFDWITATGLIDVFGSLEHVQLDDFFFNFYHKIHSEIKDTIEEKLICDFLKETYPDYETLYDENNNVSSQDFVYVFSLLLHYSCVREKDEYFQIACTKLNSTFQMCIATFLEYVTKQTIFNKEIIRTGIKQAANITSPQTKYFSVNSPLRTPKKSDISPPTPSKDFINSKLKELKAVKSQLENERYERNMLEMEVKQSQEKVDNLVKKCKDLSHEVQSLKASSFIENDSENLSPNKTQREYQIRKKMQKEIQHREDIILDLKYEVENGNVMNKKYQNKINTMEKQMNEMRLKIRELDASLDELLCNITMKDQHIHSLEEERKELLEFINETRSGVNSKDISSDCLDFSCSTALYTTTSDLCESLAKSVVEVQLKEKEAEITKLSELLTSSEQIKGELKSKISEMNETLKNLENEINDVRSSKNKIFEDKSTEIQSLQNQLNCMMSKNKELQRDLDLKQKINLKMLNENDTHKNETQNLKEEVTQLKQQIVKNNEEYSKLKNELKLAKENQSNESNLRKEMTKKSLQFEEIIENINGKLNEKNEKLLELTKMSEDFKKMHEAFVKESEEKLMLKNNEISSLNCKFAELEENLNREKTFNDTLQENTEVLIAKLSRSRDDVKQKIDEITAKTEEDKRKYFIKMEEKLEGYKADVISQKAQKLSTRSRMEEFKNQIVNFIKYPLAIIMFNFTLFVWFKYNLNGHNLEFYIKESVPKFH</sequence>
<dbReference type="Proteomes" id="UP001153620">
    <property type="component" value="Chromosome 2"/>
</dbReference>
<dbReference type="Gene3D" id="1.10.287.1490">
    <property type="match status" value="1"/>
</dbReference>
<keyword evidence="2" id="KW-1133">Transmembrane helix</keyword>
<evidence type="ECO:0000313" key="3">
    <source>
        <dbReference type="EMBL" id="CAH1717942.1"/>
    </source>
</evidence>
<dbReference type="AlphaFoldDB" id="A0A9P0IU52"/>